<dbReference type="EMBL" id="JBHTOP010000028">
    <property type="protein sequence ID" value="MFD1672922.1"/>
    <property type="molecule type" value="Genomic_DNA"/>
</dbReference>
<evidence type="ECO:0000256" key="3">
    <source>
        <dbReference type="ARBA" id="ARBA00022944"/>
    </source>
</evidence>
<dbReference type="CDD" id="cd06533">
    <property type="entry name" value="Glyco_transf_WecG_TagA"/>
    <property type="match status" value="1"/>
</dbReference>
<comment type="similarity">
    <text evidence="5">Belongs to the glycosyltransferase 26 family. TagA/TarA subfamily.</text>
</comment>
<comment type="pathway">
    <text evidence="5">Cell wall biogenesis; teichoic acid biosynthesis.</text>
</comment>
<keyword evidence="1 5" id="KW-0328">Glycosyltransferase</keyword>
<keyword evidence="4 5" id="KW-0961">Cell wall biogenesis/degradation</keyword>
<proteinExistence type="inferred from homology"/>
<evidence type="ECO:0000313" key="7">
    <source>
        <dbReference type="Proteomes" id="UP001597267"/>
    </source>
</evidence>
<dbReference type="RefSeq" id="WP_125715927.1">
    <property type="nucleotide sequence ID" value="NZ_JBHTOP010000028.1"/>
</dbReference>
<evidence type="ECO:0000256" key="4">
    <source>
        <dbReference type="ARBA" id="ARBA00023316"/>
    </source>
</evidence>
<dbReference type="InterPro" id="IPR004629">
    <property type="entry name" value="WecG_TagA_CpsF"/>
</dbReference>
<dbReference type="InterPro" id="IPR034714">
    <property type="entry name" value="TagA_TarA"/>
</dbReference>
<protein>
    <recommendedName>
        <fullName evidence="5">N-acetylglucosaminyldiphosphoundecaprenol N-acetyl-beta-D-mannosaminyltransferase</fullName>
        <ecNumber evidence="5">2.4.1.187</ecNumber>
    </recommendedName>
    <alternativeName>
        <fullName evidence="5">N-acetylmannosaminyltransferase</fullName>
    </alternativeName>
    <alternativeName>
        <fullName evidence="5">UDP-N-acetylmannosamine transferase</fullName>
    </alternativeName>
    <alternativeName>
        <fullName evidence="5">UDP-N-acetylmannosamine:N-acetylglucosaminyl pyrophosphorylundecaprenol N-acetylmannosaminyltransferase</fullName>
    </alternativeName>
</protein>
<dbReference type="Pfam" id="PF03808">
    <property type="entry name" value="Glyco_tran_WecG"/>
    <property type="match status" value="1"/>
</dbReference>
<sequence length="241" mass="27634">MAFPTVQIMDVPFIKATNRAFLEQLQQDITQKNRRFIVTANPEIVLYAKDHPDYLTTIKAADYITPDGIGIIKASTALKTPLPERVTGYDTMIALLKKADQQHLKVYLVGAKPEVMARVVTKIQTTYPGIDLCGYHDGYFKDDTKILADIKAQQPQLVFAGLGYPKQELWIKENYHLTNGIWMGVGGSFDVLSGLTKRAPKFWQDLHLEWFYRLLKEPTRFKRMLAIPKFMLLIRQEKSKN</sequence>
<reference evidence="7" key="1">
    <citation type="journal article" date="2019" name="Int. J. Syst. Evol. Microbiol.">
        <title>The Global Catalogue of Microorganisms (GCM) 10K type strain sequencing project: providing services to taxonomists for standard genome sequencing and annotation.</title>
        <authorList>
            <consortium name="The Broad Institute Genomics Platform"/>
            <consortium name="The Broad Institute Genome Sequencing Center for Infectious Disease"/>
            <person name="Wu L."/>
            <person name="Ma J."/>
        </authorList>
    </citation>
    <scope>NUCLEOTIDE SEQUENCE [LARGE SCALE GENOMIC DNA]</scope>
    <source>
        <strain evidence="7">CCM 8896</strain>
    </source>
</reference>
<accession>A0ABW4JD57</accession>
<dbReference type="NCBIfam" id="TIGR00696">
    <property type="entry name" value="wecG_tagA_cpsF"/>
    <property type="match status" value="1"/>
</dbReference>
<dbReference type="EC" id="2.4.1.187" evidence="5"/>
<gene>
    <name evidence="6" type="ORF">ACFQ5M_12540</name>
</gene>
<evidence type="ECO:0000256" key="2">
    <source>
        <dbReference type="ARBA" id="ARBA00022679"/>
    </source>
</evidence>
<keyword evidence="7" id="KW-1185">Reference proteome</keyword>
<keyword evidence="2 5" id="KW-0808">Transferase</keyword>
<evidence type="ECO:0000256" key="1">
    <source>
        <dbReference type="ARBA" id="ARBA00022676"/>
    </source>
</evidence>
<comment type="catalytic activity">
    <reaction evidence="5">
        <text>UDP-N-acetyl-alpha-D-mannosamine + N-acetyl-alpha-D-glucosaminyl-di-trans,octa-cis-undecaprenyl diphosphate = N-acetyl-beta-D-mannosaminyl-(1-&gt;4)-N-acetyl-alpha-D-glucosaminyl di-trans,octa-cis-undecaprenyl diphosphate + UDP + H(+)</text>
        <dbReference type="Rhea" id="RHEA:16053"/>
        <dbReference type="ChEBI" id="CHEBI:15378"/>
        <dbReference type="ChEBI" id="CHEBI:58223"/>
        <dbReference type="ChEBI" id="CHEBI:62959"/>
        <dbReference type="ChEBI" id="CHEBI:68623"/>
        <dbReference type="ChEBI" id="CHEBI:132210"/>
        <dbReference type="EC" id="2.4.1.187"/>
    </reaction>
</comment>
<comment type="function">
    <text evidence="5">Catalyzes the conversion of GlcNAc-PP-undecaprenol into ManNAc-GlcNAc-PP-undecaprenol, the first committed lipid intermediate in the de novo synthesis of teichoic acid.</text>
</comment>
<dbReference type="PANTHER" id="PTHR34136">
    <property type="match status" value="1"/>
</dbReference>
<organism evidence="6 7">
    <name type="scientific">Agrilactobacillus yilanensis</name>
    <dbReference type="NCBI Taxonomy" id="2485997"/>
    <lineage>
        <taxon>Bacteria</taxon>
        <taxon>Bacillati</taxon>
        <taxon>Bacillota</taxon>
        <taxon>Bacilli</taxon>
        <taxon>Lactobacillales</taxon>
        <taxon>Lactobacillaceae</taxon>
        <taxon>Agrilactobacillus</taxon>
    </lineage>
</organism>
<evidence type="ECO:0000313" key="6">
    <source>
        <dbReference type="EMBL" id="MFD1672922.1"/>
    </source>
</evidence>
<name>A0ABW4JD57_9LACO</name>
<dbReference type="HAMAP" id="MF_02070">
    <property type="entry name" value="TagA_TarA"/>
    <property type="match status" value="1"/>
</dbReference>
<dbReference type="PANTHER" id="PTHR34136:SF1">
    <property type="entry name" value="UDP-N-ACETYL-D-MANNOSAMINURONIC ACID TRANSFERASE"/>
    <property type="match status" value="1"/>
</dbReference>
<comment type="caution">
    <text evidence="6">The sequence shown here is derived from an EMBL/GenBank/DDBJ whole genome shotgun (WGS) entry which is preliminary data.</text>
</comment>
<evidence type="ECO:0000256" key="5">
    <source>
        <dbReference type="HAMAP-Rule" id="MF_02070"/>
    </source>
</evidence>
<keyword evidence="3 5" id="KW-0777">Teichoic acid biosynthesis</keyword>
<dbReference type="Proteomes" id="UP001597267">
    <property type="component" value="Unassembled WGS sequence"/>
</dbReference>